<evidence type="ECO:0000256" key="2">
    <source>
        <dbReference type="ARBA" id="ARBA00022833"/>
    </source>
</evidence>
<reference evidence="8" key="3">
    <citation type="submission" date="2025-08" db="UniProtKB">
        <authorList>
            <consortium name="RefSeq"/>
        </authorList>
    </citation>
    <scope>IDENTIFICATION</scope>
    <source>
        <strain evidence="8">CBS 342.82</strain>
    </source>
</reference>
<keyword evidence="7" id="KW-1185">Reference proteome</keyword>
<evidence type="ECO:0000256" key="5">
    <source>
        <dbReference type="ARBA" id="ARBA00023242"/>
    </source>
</evidence>
<sequence length="398" mass="44137">EELSRSELTTSLQHRLPDPWLPPTSFLNRALHAYTTRLWHLIPVVHLPSFVPSRAHPLLLLSICSLGALAEGSPDSLRHAFNLFEGIQKAILVAWDPNNVFEPASLALIQAATIGQTFAILSPKVAHLATARAFHGTLCVSAENFQEVFRAGPMSRDKAAADGEASLVARWQEWISLQTCIRVANALQCHDGEIAATFQRRPVLRMPPSKTMFAASDAIFQLKSATRWHEALLMAPPEPNPESDGFSPRCSVYSACAFLESMLAEIIEVRLAQTNFMQAQLDRLELTLIETLARSAEVLDSEASDRLYIKLMFHACFIQLLCNFDQIERRLGKDGQRNDNDSAFGEIREWTATDRAKRCLVHAASISNASAQFRLSDTPALHVARTMYSAAIVCIAYA</sequence>
<evidence type="ECO:0000313" key="7">
    <source>
        <dbReference type="Proteomes" id="UP000504637"/>
    </source>
</evidence>
<protein>
    <recommendedName>
        <fullName evidence="6">Xylanolytic transcriptional activator regulatory domain-containing protein</fullName>
    </recommendedName>
</protein>
<dbReference type="Pfam" id="PF04082">
    <property type="entry name" value="Fungal_trans"/>
    <property type="match status" value="1"/>
</dbReference>
<dbReference type="PANTHER" id="PTHR47660">
    <property type="entry name" value="TRANSCRIPTION FACTOR WITH C2H2 AND ZN(2)-CYS(6) DNA BINDING DOMAIN (EUROFUNG)-RELATED-RELATED"/>
    <property type="match status" value="1"/>
</dbReference>
<dbReference type="Proteomes" id="UP000504637">
    <property type="component" value="Unplaced"/>
</dbReference>
<dbReference type="AlphaFoldDB" id="A0A6J3LS18"/>
<feature type="non-terminal residue" evidence="8">
    <location>
        <position position="398"/>
    </location>
</feature>
<keyword evidence="5" id="KW-0539">Nucleus</keyword>
<dbReference type="CDD" id="cd12148">
    <property type="entry name" value="fungal_TF_MHR"/>
    <property type="match status" value="1"/>
</dbReference>
<reference evidence="8" key="1">
    <citation type="submission" date="2020-01" db="EMBL/GenBank/DDBJ databases">
        <authorList>
            <consortium name="DOE Joint Genome Institute"/>
            <person name="Haridas S."/>
            <person name="Albert R."/>
            <person name="Binder M."/>
            <person name="Bloem J."/>
            <person name="Labutti K."/>
            <person name="Salamov A."/>
            <person name="Andreopoulos B."/>
            <person name="Baker S.E."/>
            <person name="Barry K."/>
            <person name="Bills G."/>
            <person name="Bluhm B.H."/>
            <person name="Cannon C."/>
            <person name="Castanera R."/>
            <person name="Culley D.E."/>
            <person name="Daum C."/>
            <person name="Ezra D."/>
            <person name="Gonzalez J.B."/>
            <person name="Henrissat B."/>
            <person name="Kuo A."/>
            <person name="Liang C."/>
            <person name="Lipzen A."/>
            <person name="Lutzoni F."/>
            <person name="Magnuson J."/>
            <person name="Mondo S."/>
            <person name="Nolan M."/>
            <person name="Ohm R."/>
            <person name="Pangilinan J."/>
            <person name="Park H.-J."/>
            <person name="Ramirez L."/>
            <person name="Alfaro M."/>
            <person name="Sun H."/>
            <person name="Tritt A."/>
            <person name="Yoshinaga Y."/>
            <person name="Zwiers L.-H."/>
            <person name="Turgeon B.G."/>
            <person name="Goodwin S.B."/>
            <person name="Spatafora J.W."/>
            <person name="Crous P.W."/>
            <person name="Grigoriev I.V."/>
        </authorList>
    </citation>
    <scope>NUCLEOTIDE SEQUENCE</scope>
    <source>
        <strain evidence="8">CBS 342.82</strain>
    </source>
</reference>
<evidence type="ECO:0000256" key="1">
    <source>
        <dbReference type="ARBA" id="ARBA00022723"/>
    </source>
</evidence>
<evidence type="ECO:0000259" key="6">
    <source>
        <dbReference type="Pfam" id="PF04082"/>
    </source>
</evidence>
<accession>A0A6J3LS18</accession>
<dbReference type="GO" id="GO:0006351">
    <property type="term" value="P:DNA-templated transcription"/>
    <property type="evidence" value="ECO:0007669"/>
    <property type="project" value="InterPro"/>
</dbReference>
<dbReference type="RefSeq" id="XP_033455647.1">
    <property type="nucleotide sequence ID" value="XM_033600637.1"/>
</dbReference>
<evidence type="ECO:0000256" key="4">
    <source>
        <dbReference type="ARBA" id="ARBA00023163"/>
    </source>
</evidence>
<organism evidence="8">
    <name type="scientific">Dissoconium aciculare CBS 342.82</name>
    <dbReference type="NCBI Taxonomy" id="1314786"/>
    <lineage>
        <taxon>Eukaryota</taxon>
        <taxon>Fungi</taxon>
        <taxon>Dikarya</taxon>
        <taxon>Ascomycota</taxon>
        <taxon>Pezizomycotina</taxon>
        <taxon>Dothideomycetes</taxon>
        <taxon>Dothideomycetidae</taxon>
        <taxon>Mycosphaerellales</taxon>
        <taxon>Dissoconiaceae</taxon>
        <taxon>Dissoconium</taxon>
    </lineage>
</organism>
<dbReference type="GO" id="GO:0003677">
    <property type="term" value="F:DNA binding"/>
    <property type="evidence" value="ECO:0007669"/>
    <property type="project" value="InterPro"/>
</dbReference>
<feature type="domain" description="Xylanolytic transcriptional activator regulatory" evidence="6">
    <location>
        <begin position="39"/>
        <end position="137"/>
    </location>
</feature>
<evidence type="ECO:0000313" key="8">
    <source>
        <dbReference type="RefSeq" id="XP_033455647.1"/>
    </source>
</evidence>
<keyword evidence="2" id="KW-0862">Zinc</keyword>
<name>A0A6J3LS18_9PEZI</name>
<keyword evidence="3" id="KW-0805">Transcription regulation</keyword>
<evidence type="ECO:0000256" key="3">
    <source>
        <dbReference type="ARBA" id="ARBA00023015"/>
    </source>
</evidence>
<proteinExistence type="predicted"/>
<gene>
    <name evidence="8" type="ORF">K489DRAFT_309370</name>
</gene>
<reference evidence="8" key="2">
    <citation type="submission" date="2020-04" db="EMBL/GenBank/DDBJ databases">
        <authorList>
            <consortium name="NCBI Genome Project"/>
        </authorList>
    </citation>
    <scope>NUCLEOTIDE SEQUENCE</scope>
    <source>
        <strain evidence="8">CBS 342.82</strain>
    </source>
</reference>
<dbReference type="OrthoDB" id="654211at2759"/>
<feature type="non-terminal residue" evidence="8">
    <location>
        <position position="1"/>
    </location>
</feature>
<keyword evidence="4" id="KW-0804">Transcription</keyword>
<dbReference type="PANTHER" id="PTHR47660:SF2">
    <property type="entry name" value="TRANSCRIPTION FACTOR WITH C2H2 AND ZN(2)-CYS(6) DNA BINDING DOMAIN (EUROFUNG)"/>
    <property type="match status" value="1"/>
</dbReference>
<keyword evidence="1" id="KW-0479">Metal-binding</keyword>
<dbReference type="GO" id="GO:0008270">
    <property type="term" value="F:zinc ion binding"/>
    <property type="evidence" value="ECO:0007669"/>
    <property type="project" value="InterPro"/>
</dbReference>
<dbReference type="InterPro" id="IPR007219">
    <property type="entry name" value="XnlR_reg_dom"/>
</dbReference>
<dbReference type="GeneID" id="54358437"/>